<dbReference type="EMBL" id="BAAFJT010000001">
    <property type="protein sequence ID" value="GAB0179809.1"/>
    <property type="molecule type" value="Genomic_DNA"/>
</dbReference>
<reference evidence="2 3" key="1">
    <citation type="submission" date="2024-06" db="EMBL/GenBank/DDBJ databases">
        <title>The draft genome of Grus japonensis, version 3.</title>
        <authorList>
            <person name="Nabeshima K."/>
            <person name="Suzuki S."/>
            <person name="Onuma M."/>
        </authorList>
    </citation>
    <scope>NUCLEOTIDE SEQUENCE [LARGE SCALE GENOMIC DNA]</scope>
    <source>
        <strain evidence="2 3">451A</strain>
    </source>
</reference>
<dbReference type="AlphaFoldDB" id="A0ABC9W2J3"/>
<gene>
    <name evidence="2" type="ORF">GRJ2_000446200</name>
</gene>
<dbReference type="InterPro" id="IPR000477">
    <property type="entry name" value="RT_dom"/>
</dbReference>
<evidence type="ECO:0000259" key="1">
    <source>
        <dbReference type="PROSITE" id="PS50878"/>
    </source>
</evidence>
<sequence>MNDEKIIRNSQHRFTKRKSCLTNLINFYNETTVLVDKGRAVDIVYLDCSMVFDIASHKILIEKLLKYGMDEEAMRWTEKYLNSLGQKVMISGTKSSWRRVTSGVPQGSVLGPVLFNTFINDIDEGAVCTINNLQMTQCGGLTLAGGQVPTRAALSLPSFTRQGRKGITKCLWVEIRTGKDHSLIIVMSKTDRT</sequence>
<dbReference type="Pfam" id="PF00078">
    <property type="entry name" value="RVT_1"/>
    <property type="match status" value="1"/>
</dbReference>
<dbReference type="PANTHER" id="PTHR33332">
    <property type="entry name" value="REVERSE TRANSCRIPTASE DOMAIN-CONTAINING PROTEIN"/>
    <property type="match status" value="1"/>
</dbReference>
<name>A0ABC9W2J3_GRUJA</name>
<feature type="domain" description="Reverse transcriptase" evidence="1">
    <location>
        <begin position="1"/>
        <end position="193"/>
    </location>
</feature>
<dbReference type="PROSITE" id="PS50878">
    <property type="entry name" value="RT_POL"/>
    <property type="match status" value="1"/>
</dbReference>
<organism evidence="2 3">
    <name type="scientific">Grus japonensis</name>
    <name type="common">Japanese crane</name>
    <name type="synonym">Red-crowned crane</name>
    <dbReference type="NCBI Taxonomy" id="30415"/>
    <lineage>
        <taxon>Eukaryota</taxon>
        <taxon>Metazoa</taxon>
        <taxon>Chordata</taxon>
        <taxon>Craniata</taxon>
        <taxon>Vertebrata</taxon>
        <taxon>Euteleostomi</taxon>
        <taxon>Archelosauria</taxon>
        <taxon>Archosauria</taxon>
        <taxon>Dinosauria</taxon>
        <taxon>Saurischia</taxon>
        <taxon>Theropoda</taxon>
        <taxon>Coelurosauria</taxon>
        <taxon>Aves</taxon>
        <taxon>Neognathae</taxon>
        <taxon>Neoaves</taxon>
        <taxon>Gruiformes</taxon>
        <taxon>Gruidae</taxon>
        <taxon>Grus</taxon>
    </lineage>
</organism>
<accession>A0ABC9W2J3</accession>
<proteinExistence type="predicted"/>
<evidence type="ECO:0000313" key="3">
    <source>
        <dbReference type="Proteomes" id="UP001623348"/>
    </source>
</evidence>
<keyword evidence="3" id="KW-1185">Reference proteome</keyword>
<evidence type="ECO:0000313" key="2">
    <source>
        <dbReference type="EMBL" id="GAB0179809.1"/>
    </source>
</evidence>
<protein>
    <submittedName>
        <fullName evidence="2">Mitochondrial enolase superfamily member 1</fullName>
    </submittedName>
</protein>
<comment type="caution">
    <text evidence="2">The sequence shown here is derived from an EMBL/GenBank/DDBJ whole genome shotgun (WGS) entry which is preliminary data.</text>
</comment>
<dbReference type="Proteomes" id="UP001623348">
    <property type="component" value="Unassembled WGS sequence"/>
</dbReference>